<evidence type="ECO:0000313" key="2">
    <source>
        <dbReference type="Proteomes" id="UP000242146"/>
    </source>
</evidence>
<sequence>LAMKRRSSSVDQEESRKRPCVQTELLTSLTNILSEIRSIPSHGELSPELLETFKLVMLQIDELSSDESNAEGRLVKDESERCLESWLEDLLAQCEED</sequence>
<gene>
    <name evidence="1" type="ORF">DM01DRAFT_1276684</name>
</gene>
<dbReference type="AlphaFoldDB" id="A0A1X2GYJ0"/>
<name>A0A1X2GYJ0_9FUNG</name>
<proteinExistence type="predicted"/>
<comment type="caution">
    <text evidence="1">The sequence shown here is derived from an EMBL/GenBank/DDBJ whole genome shotgun (WGS) entry which is preliminary data.</text>
</comment>
<feature type="non-terminal residue" evidence="1">
    <location>
        <position position="1"/>
    </location>
</feature>
<dbReference type="Proteomes" id="UP000242146">
    <property type="component" value="Unassembled WGS sequence"/>
</dbReference>
<keyword evidence="2" id="KW-1185">Reference proteome</keyword>
<organism evidence="1 2">
    <name type="scientific">Hesseltinella vesiculosa</name>
    <dbReference type="NCBI Taxonomy" id="101127"/>
    <lineage>
        <taxon>Eukaryota</taxon>
        <taxon>Fungi</taxon>
        <taxon>Fungi incertae sedis</taxon>
        <taxon>Mucoromycota</taxon>
        <taxon>Mucoromycotina</taxon>
        <taxon>Mucoromycetes</taxon>
        <taxon>Mucorales</taxon>
        <taxon>Cunninghamellaceae</taxon>
        <taxon>Hesseltinella</taxon>
    </lineage>
</organism>
<evidence type="ECO:0000313" key="1">
    <source>
        <dbReference type="EMBL" id="ORX63160.1"/>
    </source>
</evidence>
<feature type="non-terminal residue" evidence="1">
    <location>
        <position position="97"/>
    </location>
</feature>
<dbReference type="OrthoDB" id="2403564at2759"/>
<accession>A0A1X2GYJ0</accession>
<dbReference type="EMBL" id="MCGT01000001">
    <property type="protein sequence ID" value="ORX63160.1"/>
    <property type="molecule type" value="Genomic_DNA"/>
</dbReference>
<protein>
    <submittedName>
        <fullName evidence="1">Uncharacterized protein</fullName>
    </submittedName>
</protein>
<reference evidence="1 2" key="1">
    <citation type="submission" date="2016-07" db="EMBL/GenBank/DDBJ databases">
        <title>Pervasive Adenine N6-methylation of Active Genes in Fungi.</title>
        <authorList>
            <consortium name="DOE Joint Genome Institute"/>
            <person name="Mondo S.J."/>
            <person name="Dannebaum R.O."/>
            <person name="Kuo R.C."/>
            <person name="Labutti K."/>
            <person name="Haridas S."/>
            <person name="Kuo A."/>
            <person name="Salamov A."/>
            <person name="Ahrendt S.R."/>
            <person name="Lipzen A."/>
            <person name="Sullivan W."/>
            <person name="Andreopoulos W.B."/>
            <person name="Clum A."/>
            <person name="Lindquist E."/>
            <person name="Daum C."/>
            <person name="Ramamoorthy G.K."/>
            <person name="Gryganskyi A."/>
            <person name="Culley D."/>
            <person name="Magnuson J.K."/>
            <person name="James T.Y."/>
            <person name="O'Malley M.A."/>
            <person name="Stajich J.E."/>
            <person name="Spatafora J.W."/>
            <person name="Visel A."/>
            <person name="Grigoriev I.V."/>
        </authorList>
    </citation>
    <scope>NUCLEOTIDE SEQUENCE [LARGE SCALE GENOMIC DNA]</scope>
    <source>
        <strain evidence="1 2">NRRL 3301</strain>
    </source>
</reference>